<evidence type="ECO:0000256" key="11">
    <source>
        <dbReference type="ARBA" id="ARBA00048731"/>
    </source>
</evidence>
<dbReference type="EMBL" id="JAMZFW010000004">
    <property type="protein sequence ID" value="MCP1101538.1"/>
    <property type="molecule type" value="Genomic_DNA"/>
</dbReference>
<comment type="caution">
    <text evidence="14">The sequence shown here is derived from an EMBL/GenBank/DDBJ whole genome shotgun (WGS) entry which is preliminary data.</text>
</comment>
<evidence type="ECO:0000256" key="2">
    <source>
        <dbReference type="ARBA" id="ARBA00005216"/>
    </source>
</evidence>
<evidence type="ECO:0000256" key="4">
    <source>
        <dbReference type="ARBA" id="ARBA00013001"/>
    </source>
</evidence>
<evidence type="ECO:0000259" key="13">
    <source>
        <dbReference type="PROSITE" id="PS51671"/>
    </source>
</evidence>
<dbReference type="SUPFAM" id="SSF55021">
    <property type="entry name" value="ACT-like"/>
    <property type="match status" value="1"/>
</dbReference>
<evidence type="ECO:0000313" key="15">
    <source>
        <dbReference type="Proteomes" id="UP001523566"/>
    </source>
</evidence>
<protein>
    <recommendedName>
        <fullName evidence="6">D-3-phosphoglycerate dehydrogenase</fullName>
        <ecNumber evidence="4">1.1.1.399</ecNumber>
        <ecNumber evidence="5">1.1.1.95</ecNumber>
    </recommendedName>
    <alternativeName>
        <fullName evidence="9">2-oxoglutarate reductase</fullName>
    </alternativeName>
</protein>
<dbReference type="Pfam" id="PF00389">
    <property type="entry name" value="2-Hacid_dh"/>
    <property type="match status" value="1"/>
</dbReference>
<dbReference type="Gene3D" id="3.40.50.720">
    <property type="entry name" value="NAD(P)-binding Rossmann-like Domain"/>
    <property type="match status" value="2"/>
</dbReference>
<dbReference type="SUPFAM" id="SSF52283">
    <property type="entry name" value="Formate/glycerate dehydrogenase catalytic domain-like"/>
    <property type="match status" value="1"/>
</dbReference>
<dbReference type="InterPro" id="IPR006139">
    <property type="entry name" value="D-isomer_2_OHA_DH_cat_dom"/>
</dbReference>
<dbReference type="InterPro" id="IPR006140">
    <property type="entry name" value="D-isomer_DH_NAD-bd"/>
</dbReference>
<dbReference type="CDD" id="cd12174">
    <property type="entry name" value="PGDH_like_3"/>
    <property type="match status" value="1"/>
</dbReference>
<dbReference type="Proteomes" id="UP001523566">
    <property type="component" value="Unassembled WGS sequence"/>
</dbReference>
<proteinExistence type="inferred from homology"/>
<evidence type="ECO:0000256" key="5">
    <source>
        <dbReference type="ARBA" id="ARBA00013143"/>
    </source>
</evidence>
<dbReference type="InterPro" id="IPR036291">
    <property type="entry name" value="NAD(P)-bd_dom_sf"/>
</dbReference>
<dbReference type="Gene3D" id="3.30.70.260">
    <property type="match status" value="1"/>
</dbReference>
<evidence type="ECO:0000256" key="9">
    <source>
        <dbReference type="ARBA" id="ARBA00030455"/>
    </source>
</evidence>
<evidence type="ECO:0000256" key="7">
    <source>
        <dbReference type="ARBA" id="ARBA00023002"/>
    </source>
</evidence>
<evidence type="ECO:0000256" key="12">
    <source>
        <dbReference type="RuleBase" id="RU003719"/>
    </source>
</evidence>
<dbReference type="InterPro" id="IPR002912">
    <property type="entry name" value="ACT_dom"/>
</dbReference>
<dbReference type="PROSITE" id="PS51671">
    <property type="entry name" value="ACT"/>
    <property type="match status" value="1"/>
</dbReference>
<dbReference type="Pfam" id="PF02826">
    <property type="entry name" value="2-Hacid_dh_C"/>
    <property type="match status" value="1"/>
</dbReference>
<feature type="domain" description="ACT" evidence="13">
    <location>
        <begin position="318"/>
        <end position="387"/>
    </location>
</feature>
<dbReference type="RefSeq" id="WP_262065325.1">
    <property type="nucleotide sequence ID" value="NZ_JAMXOD010000004.1"/>
</dbReference>
<comment type="catalytic activity">
    <reaction evidence="10">
        <text>(R)-2-hydroxyglutarate + NAD(+) = 2-oxoglutarate + NADH + H(+)</text>
        <dbReference type="Rhea" id="RHEA:49612"/>
        <dbReference type="ChEBI" id="CHEBI:15378"/>
        <dbReference type="ChEBI" id="CHEBI:15801"/>
        <dbReference type="ChEBI" id="CHEBI:16810"/>
        <dbReference type="ChEBI" id="CHEBI:57540"/>
        <dbReference type="ChEBI" id="CHEBI:57945"/>
        <dbReference type="EC" id="1.1.1.399"/>
    </reaction>
</comment>
<dbReference type="CDD" id="cd04901">
    <property type="entry name" value="ACT_3PGDH"/>
    <property type="match status" value="1"/>
</dbReference>
<evidence type="ECO:0000313" key="14">
    <source>
        <dbReference type="EMBL" id="MCP1101538.1"/>
    </source>
</evidence>
<sequence length="387" mass="42208">MYHYHCLNPIAEVGLNRFTENYIPVKDAKDAQAILVRSASMHEMELGKELLCIARAGAGVNNIPLDQCTKEGVVVFNTPGANANGVKELVIAGMLLASRDIIGGVNWVQEKEEDGNIAKETEKAKKAFAGRELDGKKLGVIGLGAIGVLVANAATHLGMDVYGYDPYVSVDAAWRLSRSIHHAKTLDELYKECDYITVHVPALESTIGMIDKNAMTLMKKNVVILNFARDTLVNEEDMVDALLSGKVKNYVSDFPTPKIVGVKGAIVIPHLGASTEESEDNCAKMAVKETMNYIENGNIKNSVNYPDCDMGFRGENSRITLLHENKPNMIGQFSNILGEASMNIADMSNKGKKSFAYTMIDIDSEVPQDVIDKLASVDGVKKVRLLT</sequence>
<evidence type="ECO:0000256" key="1">
    <source>
        <dbReference type="ARBA" id="ARBA00003800"/>
    </source>
</evidence>
<comment type="similarity">
    <text evidence="3 12">Belongs to the D-isomer specific 2-hydroxyacid dehydrogenase family.</text>
</comment>
<comment type="catalytic activity">
    <reaction evidence="11">
        <text>(2R)-3-phosphoglycerate + NAD(+) = 3-phosphooxypyruvate + NADH + H(+)</text>
        <dbReference type="Rhea" id="RHEA:12641"/>
        <dbReference type="ChEBI" id="CHEBI:15378"/>
        <dbReference type="ChEBI" id="CHEBI:18110"/>
        <dbReference type="ChEBI" id="CHEBI:57540"/>
        <dbReference type="ChEBI" id="CHEBI:57945"/>
        <dbReference type="ChEBI" id="CHEBI:58272"/>
        <dbReference type="EC" id="1.1.1.95"/>
    </reaction>
</comment>
<dbReference type="PROSITE" id="PS00065">
    <property type="entry name" value="D_2_HYDROXYACID_DH_1"/>
    <property type="match status" value="1"/>
</dbReference>
<comment type="pathway">
    <text evidence="2">Amino-acid biosynthesis; L-serine biosynthesis; L-serine from 3-phospho-D-glycerate: step 1/3.</text>
</comment>
<comment type="function">
    <text evidence="1">Catalyzes the reversible oxidation of 3-phospho-D-glycerate to 3-phosphonooxypyruvate, the first step of the phosphorylated L-serine biosynthesis pathway. Also catalyzes the reversible oxidation of 2-hydroxyglutarate to 2-oxoglutarate.</text>
</comment>
<dbReference type="EC" id="1.1.1.95" evidence="5"/>
<name>A0ABT1E6Z3_9FIRM</name>
<evidence type="ECO:0000256" key="6">
    <source>
        <dbReference type="ARBA" id="ARBA00021582"/>
    </source>
</evidence>
<keyword evidence="8" id="KW-0520">NAD</keyword>
<keyword evidence="7 12" id="KW-0560">Oxidoreductase</keyword>
<organism evidence="14 15">
    <name type="scientific">Aequitasia blattaphilus</name>
    <dbReference type="NCBI Taxonomy" id="2949332"/>
    <lineage>
        <taxon>Bacteria</taxon>
        <taxon>Bacillati</taxon>
        <taxon>Bacillota</taxon>
        <taxon>Clostridia</taxon>
        <taxon>Lachnospirales</taxon>
        <taxon>Lachnospiraceae</taxon>
        <taxon>Aequitasia</taxon>
    </lineage>
</organism>
<gene>
    <name evidence="14" type="ORF">NK125_03805</name>
</gene>
<evidence type="ECO:0000256" key="3">
    <source>
        <dbReference type="ARBA" id="ARBA00005854"/>
    </source>
</evidence>
<dbReference type="InterPro" id="IPR045865">
    <property type="entry name" value="ACT-like_dom_sf"/>
</dbReference>
<keyword evidence="15" id="KW-1185">Reference proteome</keyword>
<reference evidence="14 15" key="1">
    <citation type="journal article" date="2022" name="Genome Biol. Evol.">
        <title>Host diet, physiology and behaviors set the stage for Lachnospiraceae cladogenesis.</title>
        <authorList>
            <person name="Vera-Ponce De Leon A."/>
            <person name="Schneider M."/>
            <person name="Jahnes B.C."/>
            <person name="Sadowski V."/>
            <person name="Camuy-Velez L.A."/>
            <person name="Duan J."/>
            <person name="Sabree Z.L."/>
        </authorList>
    </citation>
    <scope>NUCLEOTIDE SEQUENCE [LARGE SCALE GENOMIC DNA]</scope>
    <source>
        <strain evidence="14 15">PAL113</strain>
    </source>
</reference>
<accession>A0ABT1E6Z3</accession>
<dbReference type="PANTHER" id="PTHR42938">
    <property type="entry name" value="FORMATE DEHYDROGENASE 1"/>
    <property type="match status" value="1"/>
</dbReference>
<dbReference type="EC" id="1.1.1.399" evidence="4"/>
<dbReference type="InterPro" id="IPR029752">
    <property type="entry name" value="D-isomer_DH_CS1"/>
</dbReference>
<dbReference type="SUPFAM" id="SSF51735">
    <property type="entry name" value="NAD(P)-binding Rossmann-fold domains"/>
    <property type="match status" value="1"/>
</dbReference>
<dbReference type="PANTHER" id="PTHR42938:SF47">
    <property type="entry name" value="HYDROXYPYRUVATE REDUCTASE"/>
    <property type="match status" value="1"/>
</dbReference>
<evidence type="ECO:0000256" key="8">
    <source>
        <dbReference type="ARBA" id="ARBA00023027"/>
    </source>
</evidence>
<evidence type="ECO:0000256" key="10">
    <source>
        <dbReference type="ARBA" id="ARBA00048126"/>
    </source>
</evidence>